<organism evidence="1 2">
    <name type="scientific">Mycolicibacterium tokaiense</name>
    <dbReference type="NCBI Taxonomy" id="39695"/>
    <lineage>
        <taxon>Bacteria</taxon>
        <taxon>Bacillati</taxon>
        <taxon>Actinomycetota</taxon>
        <taxon>Actinomycetes</taxon>
        <taxon>Mycobacteriales</taxon>
        <taxon>Mycobacteriaceae</taxon>
        <taxon>Mycolicibacterium</taxon>
    </lineage>
</organism>
<protein>
    <submittedName>
        <fullName evidence="1">Conserved protein of uncharacterized function, possibly exported</fullName>
    </submittedName>
</protein>
<dbReference type="PROSITE" id="PS51257">
    <property type="entry name" value="PROKAR_LIPOPROTEIN"/>
    <property type="match status" value="1"/>
</dbReference>
<gene>
    <name evidence="1" type="ORF">NCTC10821_04009</name>
</gene>
<sequence length="297" mass="30461">MYAPRVIAVIAMLVLTGCGGGSTDVPSAYGATTARIGESQTLLGWNVAVANLRFEADHALVDIDASPADPGSPHAAPQDLRFGLYGALLHPIERTGVGSCDEVLGAAPLPLTVQDPERLSGTVCLGPIRDQAQVRGVYAYSAADRIPGTTAAYAAAFPVGLPETNPADTGLKVSTTSVEAWRADGVPLTAQSLGDPTAFTGNGYMLLGLQIDAVAQQYRDDSAARGGPMMVVVAPTRPPPGINPACSAYGASLLVLPDASLNSVHLNASLCTQGEINQALLYATVSAVGTHAAVWTE</sequence>
<dbReference type="EMBL" id="UGQT01000001">
    <property type="protein sequence ID" value="STZ60469.1"/>
    <property type="molecule type" value="Genomic_DNA"/>
</dbReference>
<evidence type="ECO:0000313" key="2">
    <source>
        <dbReference type="Proteomes" id="UP000254978"/>
    </source>
</evidence>
<dbReference type="AlphaFoldDB" id="A0A378TI86"/>
<reference evidence="1 2" key="1">
    <citation type="submission" date="2018-06" db="EMBL/GenBank/DDBJ databases">
        <authorList>
            <consortium name="Pathogen Informatics"/>
            <person name="Doyle S."/>
        </authorList>
    </citation>
    <scope>NUCLEOTIDE SEQUENCE [LARGE SCALE GENOMIC DNA]</scope>
    <source>
        <strain evidence="1 2">NCTC10821</strain>
    </source>
</reference>
<dbReference type="Proteomes" id="UP000254978">
    <property type="component" value="Unassembled WGS sequence"/>
</dbReference>
<proteinExistence type="predicted"/>
<keyword evidence="2" id="KW-1185">Reference proteome</keyword>
<evidence type="ECO:0000313" key="1">
    <source>
        <dbReference type="EMBL" id="STZ60469.1"/>
    </source>
</evidence>
<accession>A0A378TI86</accession>
<name>A0A378TI86_9MYCO</name>